<dbReference type="SUPFAM" id="SSF52540">
    <property type="entry name" value="P-loop containing nucleoside triphosphate hydrolases"/>
    <property type="match status" value="1"/>
</dbReference>
<dbReference type="AlphaFoldDB" id="A0A383ABA4"/>
<evidence type="ECO:0000256" key="8">
    <source>
        <dbReference type="ARBA" id="ARBA00022840"/>
    </source>
</evidence>
<evidence type="ECO:0000256" key="6">
    <source>
        <dbReference type="ARBA" id="ARBA00022741"/>
    </source>
</evidence>
<keyword evidence="6" id="KW-0547">Nucleotide-binding</keyword>
<dbReference type="PANTHER" id="PTHR42724:SF1">
    <property type="entry name" value="TETRAACYLDISACCHARIDE 4'-KINASE, MITOCHONDRIAL-RELATED"/>
    <property type="match status" value="1"/>
</dbReference>
<evidence type="ECO:0000256" key="10">
    <source>
        <dbReference type="SAM" id="Phobius"/>
    </source>
</evidence>
<dbReference type="UniPathway" id="UPA00359">
    <property type="reaction ID" value="UER00482"/>
</dbReference>
<dbReference type="HAMAP" id="MF_00409">
    <property type="entry name" value="LpxK"/>
    <property type="match status" value="1"/>
</dbReference>
<evidence type="ECO:0000256" key="1">
    <source>
        <dbReference type="ARBA" id="ARBA00004870"/>
    </source>
</evidence>
<evidence type="ECO:0000313" key="11">
    <source>
        <dbReference type="EMBL" id="SVE04944.1"/>
    </source>
</evidence>
<name>A0A383ABA4_9ZZZZ</name>
<dbReference type="GO" id="GO:0009244">
    <property type="term" value="P:lipopolysaccharide core region biosynthetic process"/>
    <property type="evidence" value="ECO:0007669"/>
    <property type="project" value="TreeGrafter"/>
</dbReference>
<dbReference type="NCBIfam" id="TIGR00682">
    <property type="entry name" value="lpxK"/>
    <property type="match status" value="1"/>
</dbReference>
<evidence type="ECO:0000256" key="3">
    <source>
        <dbReference type="ARBA" id="ARBA00022516"/>
    </source>
</evidence>
<protein>
    <recommendedName>
        <fullName evidence="2">tetraacyldisaccharide 4'-kinase</fullName>
        <ecNumber evidence="2">2.7.1.130</ecNumber>
    </recommendedName>
</protein>
<evidence type="ECO:0000256" key="9">
    <source>
        <dbReference type="ARBA" id="ARBA00023098"/>
    </source>
</evidence>
<sequence length="220" mass="24782">MIIAFISRIFIQKVWCTKNIFSLFLLPLSWLYIFLVQLRYLLYDLGVFSVVKINVPVIIVGNIVIGGTGKTPLVIWLAEHFRGKGFSPGDISRGYGGTYTLDIELVKPTSDPLLVGDEPIVIARNTHCPVIVGKDRGKAAKELVERYKCDIILSDDGMQHYSLARDIEIIVIDAERPFGNGYCLPAGPCREPKLRPFFDADFIVNAYKEDIDIFRNDLVD</sequence>
<dbReference type="EC" id="2.7.1.130" evidence="2"/>
<organism evidence="11">
    <name type="scientific">marine metagenome</name>
    <dbReference type="NCBI Taxonomy" id="408172"/>
    <lineage>
        <taxon>unclassified sequences</taxon>
        <taxon>metagenomes</taxon>
        <taxon>ecological metagenomes</taxon>
    </lineage>
</organism>
<keyword evidence="10" id="KW-0472">Membrane</keyword>
<accession>A0A383ABA4</accession>
<evidence type="ECO:0000256" key="2">
    <source>
        <dbReference type="ARBA" id="ARBA00012071"/>
    </source>
</evidence>
<dbReference type="Pfam" id="PF02606">
    <property type="entry name" value="LpxK"/>
    <property type="match status" value="1"/>
</dbReference>
<dbReference type="GO" id="GO:0009245">
    <property type="term" value="P:lipid A biosynthetic process"/>
    <property type="evidence" value="ECO:0007669"/>
    <property type="project" value="UniProtKB-KW"/>
</dbReference>
<keyword evidence="9" id="KW-0443">Lipid metabolism</keyword>
<keyword evidence="8" id="KW-0067">ATP-binding</keyword>
<dbReference type="EMBL" id="UINC01190676">
    <property type="protein sequence ID" value="SVE04944.1"/>
    <property type="molecule type" value="Genomic_DNA"/>
</dbReference>
<evidence type="ECO:0000256" key="7">
    <source>
        <dbReference type="ARBA" id="ARBA00022777"/>
    </source>
</evidence>
<gene>
    <name evidence="11" type="ORF">METZ01_LOCUS457798</name>
</gene>
<dbReference type="GO" id="GO:0005886">
    <property type="term" value="C:plasma membrane"/>
    <property type="evidence" value="ECO:0007669"/>
    <property type="project" value="TreeGrafter"/>
</dbReference>
<feature type="non-terminal residue" evidence="11">
    <location>
        <position position="220"/>
    </location>
</feature>
<dbReference type="PANTHER" id="PTHR42724">
    <property type="entry name" value="TETRAACYLDISACCHARIDE 4'-KINASE"/>
    <property type="match status" value="1"/>
</dbReference>
<evidence type="ECO:0000256" key="5">
    <source>
        <dbReference type="ARBA" id="ARBA00022679"/>
    </source>
</evidence>
<dbReference type="GO" id="GO:0005524">
    <property type="term" value="F:ATP binding"/>
    <property type="evidence" value="ECO:0007669"/>
    <property type="project" value="UniProtKB-KW"/>
</dbReference>
<reference evidence="11" key="1">
    <citation type="submission" date="2018-05" db="EMBL/GenBank/DDBJ databases">
        <authorList>
            <person name="Lanie J.A."/>
            <person name="Ng W.-L."/>
            <person name="Kazmierczak K.M."/>
            <person name="Andrzejewski T.M."/>
            <person name="Davidsen T.M."/>
            <person name="Wayne K.J."/>
            <person name="Tettelin H."/>
            <person name="Glass J.I."/>
            <person name="Rusch D."/>
            <person name="Podicherti R."/>
            <person name="Tsui H.-C.T."/>
            <person name="Winkler M.E."/>
        </authorList>
    </citation>
    <scope>NUCLEOTIDE SEQUENCE</scope>
</reference>
<keyword evidence="3" id="KW-0444">Lipid biosynthesis</keyword>
<keyword evidence="5" id="KW-0808">Transferase</keyword>
<evidence type="ECO:0000256" key="4">
    <source>
        <dbReference type="ARBA" id="ARBA00022556"/>
    </source>
</evidence>
<dbReference type="GO" id="GO:0009029">
    <property type="term" value="F:lipid-A 4'-kinase activity"/>
    <property type="evidence" value="ECO:0007669"/>
    <property type="project" value="UniProtKB-EC"/>
</dbReference>
<keyword evidence="7" id="KW-0418">Kinase</keyword>
<proteinExistence type="inferred from homology"/>
<comment type="pathway">
    <text evidence="1">Glycolipid biosynthesis; lipid IV(A) biosynthesis; lipid IV(A) from (3R)-3-hydroxytetradecanoyl-[acyl-carrier-protein] and UDP-N-acetyl-alpha-D-glucosamine: step 6/6.</text>
</comment>
<keyword evidence="10" id="KW-0812">Transmembrane</keyword>
<dbReference type="InterPro" id="IPR027417">
    <property type="entry name" value="P-loop_NTPase"/>
</dbReference>
<keyword evidence="4" id="KW-0441">Lipid A biosynthesis</keyword>
<feature type="transmembrane region" description="Helical" evidence="10">
    <location>
        <begin position="20"/>
        <end position="41"/>
    </location>
</feature>
<feature type="transmembrane region" description="Helical" evidence="10">
    <location>
        <begin position="53"/>
        <end position="78"/>
    </location>
</feature>
<dbReference type="InterPro" id="IPR003758">
    <property type="entry name" value="LpxK"/>
</dbReference>
<keyword evidence="10" id="KW-1133">Transmembrane helix</keyword>